<reference evidence="2" key="1">
    <citation type="submission" date="2019-02" db="EMBL/GenBank/DDBJ databases">
        <authorList>
            <person name="Gruber-Vodicka R. H."/>
            <person name="Seah K. B. B."/>
        </authorList>
    </citation>
    <scope>NUCLEOTIDE SEQUENCE</scope>
    <source>
        <strain evidence="2">BECK_BZ165</strain>
    </source>
</reference>
<dbReference type="AlphaFoldDB" id="A0A450ST92"/>
<keyword evidence="1" id="KW-0812">Transmembrane</keyword>
<keyword evidence="1" id="KW-0472">Membrane</keyword>
<proteinExistence type="predicted"/>
<protein>
    <submittedName>
        <fullName evidence="2">Uncharacterized protein</fullName>
    </submittedName>
</protein>
<name>A0A450ST92_9GAMM</name>
<accession>A0A450ST92</accession>
<evidence type="ECO:0000256" key="1">
    <source>
        <dbReference type="SAM" id="Phobius"/>
    </source>
</evidence>
<keyword evidence="1" id="KW-1133">Transmembrane helix</keyword>
<sequence length="102" mass="10858">MGEKDKQAGMFFDRNHLNSHILGLWTSKRGWFGIPLIVFYTTMTIVAATMTGAVAGGVVGGVLSAVVGGIINAVFLLGYSERINREKACKAPEDGVDTKPGE</sequence>
<evidence type="ECO:0000313" key="2">
    <source>
        <dbReference type="EMBL" id="VFJ57246.1"/>
    </source>
</evidence>
<feature type="transmembrane region" description="Helical" evidence="1">
    <location>
        <begin position="30"/>
        <end position="48"/>
    </location>
</feature>
<dbReference type="EMBL" id="CAADFA010000195">
    <property type="protein sequence ID" value="VFJ57246.1"/>
    <property type="molecule type" value="Genomic_DNA"/>
</dbReference>
<gene>
    <name evidence="2" type="ORF">BECKFM1743C_GA0114222_101951</name>
</gene>
<organism evidence="2">
    <name type="scientific">Candidatus Kentrum sp. FM</name>
    <dbReference type="NCBI Taxonomy" id="2126340"/>
    <lineage>
        <taxon>Bacteria</taxon>
        <taxon>Pseudomonadati</taxon>
        <taxon>Pseudomonadota</taxon>
        <taxon>Gammaproteobacteria</taxon>
        <taxon>Candidatus Kentrum</taxon>
    </lineage>
</organism>
<feature type="transmembrane region" description="Helical" evidence="1">
    <location>
        <begin position="54"/>
        <end position="77"/>
    </location>
</feature>